<dbReference type="GO" id="GO:0010411">
    <property type="term" value="P:xyloglucan metabolic process"/>
    <property type="evidence" value="ECO:0007669"/>
    <property type="project" value="TreeGrafter"/>
</dbReference>
<gene>
    <name evidence="1" type="ORF">METZ01_LOCUS156995</name>
</gene>
<dbReference type="PANTHER" id="PTHR43739:SF5">
    <property type="entry name" value="EXO-ALPHA-SIALIDASE"/>
    <property type="match status" value="1"/>
</dbReference>
<evidence type="ECO:0008006" key="2">
    <source>
        <dbReference type="Google" id="ProtNLM"/>
    </source>
</evidence>
<dbReference type="InterPro" id="IPR052025">
    <property type="entry name" value="Xyloglucanase_GH74"/>
</dbReference>
<reference evidence="1" key="1">
    <citation type="submission" date="2018-05" db="EMBL/GenBank/DDBJ databases">
        <authorList>
            <person name="Lanie J.A."/>
            <person name="Ng W.-L."/>
            <person name="Kazmierczak K.M."/>
            <person name="Andrzejewski T.M."/>
            <person name="Davidsen T.M."/>
            <person name="Wayne K.J."/>
            <person name="Tettelin H."/>
            <person name="Glass J.I."/>
            <person name="Rusch D."/>
            <person name="Podicherti R."/>
            <person name="Tsui H.-C.T."/>
            <person name="Winkler M.E."/>
        </authorList>
    </citation>
    <scope>NUCLEOTIDE SEQUENCE</scope>
</reference>
<feature type="non-terminal residue" evidence="1">
    <location>
        <position position="1"/>
    </location>
</feature>
<dbReference type="Gene3D" id="2.130.10.10">
    <property type="entry name" value="YVTN repeat-like/Quinoprotein amine dehydrogenase"/>
    <property type="match status" value="2"/>
</dbReference>
<accession>A0A382AS69</accession>
<proteinExistence type="predicted"/>
<dbReference type="PANTHER" id="PTHR43739">
    <property type="entry name" value="XYLOGLUCANASE (EUROFUNG)"/>
    <property type="match status" value="1"/>
</dbReference>
<dbReference type="AlphaFoldDB" id="A0A382AS69"/>
<protein>
    <recommendedName>
        <fullName evidence="2">Glycosyl hydrolase</fullName>
    </recommendedName>
</protein>
<dbReference type="EMBL" id="UINC01026526">
    <property type="protein sequence ID" value="SVB04141.1"/>
    <property type="molecule type" value="Genomic_DNA"/>
</dbReference>
<dbReference type="SUPFAM" id="SSF63825">
    <property type="entry name" value="YWTD domain"/>
    <property type="match status" value="1"/>
</dbReference>
<evidence type="ECO:0000313" key="1">
    <source>
        <dbReference type="EMBL" id="SVB04141.1"/>
    </source>
</evidence>
<dbReference type="InterPro" id="IPR015943">
    <property type="entry name" value="WD40/YVTN_repeat-like_dom_sf"/>
</dbReference>
<name>A0A382AS69_9ZZZZ</name>
<dbReference type="SUPFAM" id="SSF110296">
    <property type="entry name" value="Oligoxyloglucan reducing end-specific cellobiohydrolase"/>
    <property type="match status" value="1"/>
</dbReference>
<sequence length="724" mass="80851">LNAPFMKSIDGGMTFEKKSTPHGDHHDHWINPYNNKNMINGNDGGATITFDDGKSWSSIMNQPTAQFYRVNTDNQFPYRIYAGQQDNSTVAILSQTYDDGIDNDDFYAVGGGESAHIAFDPDNPRLIYATSINSTLTEYNADNERVREIKPYPEFVFGMESKDLRYRTNWNAPVTASPQDPNIIYYGTEKLLRTTDRGVTFEEISPDLTKNEKDKQGLNGGPITAENVGAEFYGTILTVTASPHERGTVWVGSDDGLIHVTRNDGESWDEVTPHDLRGAMVNAIEVSPHDPGTAYIAVTGYKMNDFRPYIYKLTDFGRQSKRIDRDLPNDNFIRVVREDPERQGLLFAGGEVGIYVSFDDGDHWQSLGLNLPPVPITDLAIRQSDLVAATQGRAFWVLDDLSALRQVRNNMADKPLHVFNPGPVEIIRGGEPSEAPEGKGKNPTRGVVFNYHIRDEQEVPLTIEITDSDGNSVRTYSSEEGDFESCIISNMDQRLPFEVKYPPKEQGANKWVWDMRRNGLHCINDIRLFEGFAGAYVIPGTYQARISIGDAEDTVILTLVADRRFKAGSQEITEVEQKVAEMTALMNKLLDGLASIRKSRTQIGVLMADFPEAELLQDLGRSAVDRLSAWEGKVVQVEYETYEDEDNLPPKLIKQVRHLLDVIDGAGPPIAAGALERMGDLKGDWENLQDELREISTSDIAALNNWARTNTIPHISPPAKQLGE</sequence>
<organism evidence="1">
    <name type="scientific">marine metagenome</name>
    <dbReference type="NCBI Taxonomy" id="408172"/>
    <lineage>
        <taxon>unclassified sequences</taxon>
        <taxon>metagenomes</taxon>
        <taxon>ecological metagenomes</taxon>
    </lineage>
</organism>